<evidence type="ECO:0000313" key="2">
    <source>
        <dbReference type="EMBL" id="PEH89419.1"/>
    </source>
</evidence>
<dbReference type="SUPFAM" id="SSF53335">
    <property type="entry name" value="S-adenosyl-L-methionine-dependent methyltransferases"/>
    <property type="match status" value="1"/>
</dbReference>
<gene>
    <name evidence="2" type="ORF">CRM82_13135</name>
</gene>
<dbReference type="CDD" id="cd02440">
    <property type="entry name" value="AdoMet_MTases"/>
    <property type="match status" value="1"/>
</dbReference>
<dbReference type="InterPro" id="IPR029063">
    <property type="entry name" value="SAM-dependent_MTases_sf"/>
</dbReference>
<evidence type="ECO:0000259" key="1">
    <source>
        <dbReference type="Pfam" id="PF08241"/>
    </source>
</evidence>
<protein>
    <submittedName>
        <fullName evidence="2">Class I SAM-dependent methyltransferase</fullName>
    </submittedName>
</protein>
<evidence type="ECO:0000313" key="3">
    <source>
        <dbReference type="Proteomes" id="UP000220246"/>
    </source>
</evidence>
<name>A0A2A7UVM7_COMTR</name>
<feature type="domain" description="Methyltransferase type 11" evidence="1">
    <location>
        <begin position="53"/>
        <end position="145"/>
    </location>
</feature>
<reference evidence="3" key="1">
    <citation type="submission" date="2017-09" db="EMBL/GenBank/DDBJ databases">
        <title>FDA dAtabase for Regulatory Grade micrObial Sequences (FDA-ARGOS): Supporting development and validation of Infectious Disease Dx tests.</title>
        <authorList>
            <person name="Minogue T."/>
            <person name="Wolcott M."/>
            <person name="Wasieloski L."/>
            <person name="Aguilar W."/>
            <person name="Moore D."/>
            <person name="Tallon L."/>
            <person name="Sadzewicz L."/>
            <person name="Ott S."/>
            <person name="Zhao X."/>
            <person name="Nagaraj S."/>
            <person name="Vavikolanu K."/>
            <person name="Aluvathingal J."/>
            <person name="Nadendla S."/>
            <person name="Sichtig H."/>
        </authorList>
    </citation>
    <scope>NUCLEOTIDE SEQUENCE [LARGE SCALE GENOMIC DNA]</scope>
    <source>
        <strain evidence="3">FDAARGOS_394</strain>
    </source>
</reference>
<dbReference type="Pfam" id="PF08241">
    <property type="entry name" value="Methyltransf_11"/>
    <property type="match status" value="1"/>
</dbReference>
<dbReference type="GO" id="GO:0008757">
    <property type="term" value="F:S-adenosylmethionine-dependent methyltransferase activity"/>
    <property type="evidence" value="ECO:0007669"/>
    <property type="project" value="InterPro"/>
</dbReference>
<keyword evidence="2" id="KW-0808">Transferase</keyword>
<dbReference type="GeneID" id="80801563"/>
<dbReference type="PANTHER" id="PTHR43861">
    <property type="entry name" value="TRANS-ACONITATE 2-METHYLTRANSFERASE-RELATED"/>
    <property type="match status" value="1"/>
</dbReference>
<accession>A0A2A7UVM7</accession>
<dbReference type="STRING" id="1219032.GCA_001515545_01063"/>
<comment type="caution">
    <text evidence="2">The sequence shown here is derived from an EMBL/GenBank/DDBJ whole genome shotgun (WGS) entry which is preliminary data.</text>
</comment>
<proteinExistence type="predicted"/>
<keyword evidence="2" id="KW-0489">Methyltransferase</keyword>
<dbReference type="OrthoDB" id="8769632at2"/>
<dbReference type="Proteomes" id="UP000220246">
    <property type="component" value="Unassembled WGS sequence"/>
</dbReference>
<dbReference type="RefSeq" id="WP_083520321.1">
    <property type="nucleotide sequence ID" value="NZ_PDEA01000001.1"/>
</dbReference>
<dbReference type="EMBL" id="PDEA01000001">
    <property type="protein sequence ID" value="PEH89419.1"/>
    <property type="molecule type" value="Genomic_DNA"/>
</dbReference>
<keyword evidence="3" id="KW-1185">Reference proteome</keyword>
<dbReference type="InterPro" id="IPR013216">
    <property type="entry name" value="Methyltransf_11"/>
</dbReference>
<dbReference type="GO" id="GO:0032259">
    <property type="term" value="P:methylation"/>
    <property type="evidence" value="ECO:0007669"/>
    <property type="project" value="UniProtKB-KW"/>
</dbReference>
<sequence length="226" mass="25908">MKKDPPSLWESEYSQAYDDANYGRNMTGFVMNKSHQLIEKDFGNSTYFSKIIEVGAGSGAHLPFVKHAYDEYLMTDSSVEMLNLAKKKHQSNGRVKFSVSSAEKLECANNTFDRLIASHVLEHLKEPHEVLKEWNRVVKPGGIISIILPCDPGMLWRLGRNFGPRRNAESAGIPYDYIMAREHVNSITNLRALINYYFDKLNEKWWPTPISFTDINLIYCVNIVKT</sequence>
<dbReference type="AlphaFoldDB" id="A0A2A7UVM7"/>
<organism evidence="2 3">
    <name type="scientific">Comamonas terrigena</name>
    <dbReference type="NCBI Taxonomy" id="32013"/>
    <lineage>
        <taxon>Bacteria</taxon>
        <taxon>Pseudomonadati</taxon>
        <taxon>Pseudomonadota</taxon>
        <taxon>Betaproteobacteria</taxon>
        <taxon>Burkholderiales</taxon>
        <taxon>Comamonadaceae</taxon>
        <taxon>Comamonas</taxon>
    </lineage>
</organism>
<dbReference type="Gene3D" id="3.40.50.150">
    <property type="entry name" value="Vaccinia Virus protein VP39"/>
    <property type="match status" value="1"/>
</dbReference>